<sequence>MTPLLSRLSWENIERWLQQYESLGPLPGIAAAMVESFIPVLPLVAIIVANVNAYGPIVGALLSWLGIVLGSVSVFLLARKFGGRLRGWIERKYSGSRRLIHWVETHGFTPIFVLSCFPFTPSSLVNIVSGMSRLPLHTFVTATMLGKAVMVGIVSVAGYDLEGLIRKPWKAALVAIVLVVIWLVGRKLESRYMKH</sequence>
<keyword evidence="4 6" id="KW-1133">Transmembrane helix</keyword>
<evidence type="ECO:0000259" key="7">
    <source>
        <dbReference type="Pfam" id="PF09335"/>
    </source>
</evidence>
<feature type="transmembrane region" description="Helical" evidence="6">
    <location>
        <begin position="57"/>
        <end position="78"/>
    </location>
</feature>
<evidence type="ECO:0000313" key="9">
    <source>
        <dbReference type="Proteomes" id="UP000693672"/>
    </source>
</evidence>
<keyword evidence="9" id="KW-1185">Reference proteome</keyword>
<comment type="subcellular location">
    <subcellularLocation>
        <location evidence="1 6">Cell membrane</location>
        <topology evidence="1 6">Multi-pass membrane protein</topology>
    </subcellularLocation>
</comment>
<dbReference type="InterPro" id="IPR015414">
    <property type="entry name" value="TMEM64"/>
</dbReference>
<evidence type="ECO:0000256" key="1">
    <source>
        <dbReference type="ARBA" id="ARBA00004651"/>
    </source>
</evidence>
<dbReference type="InterPro" id="IPR032816">
    <property type="entry name" value="VTT_dom"/>
</dbReference>
<keyword evidence="3 6" id="KW-0812">Transmembrane</keyword>
<dbReference type="PANTHER" id="PTHR12677:SF55">
    <property type="entry name" value="UNDECAPRENYL PHOSPHATE TRANSPORTER SAOUHSC_00901-RELATED"/>
    <property type="match status" value="1"/>
</dbReference>
<feature type="transmembrane region" description="Helical" evidence="6">
    <location>
        <begin position="140"/>
        <end position="161"/>
    </location>
</feature>
<feature type="transmembrane region" description="Helical" evidence="6">
    <location>
        <begin position="168"/>
        <end position="185"/>
    </location>
</feature>
<dbReference type="RefSeq" id="WP_246627487.1">
    <property type="nucleotide sequence ID" value="NZ_CAJVAS010000014.1"/>
</dbReference>
<comment type="caution">
    <text evidence="8">The sequence shown here is derived from an EMBL/GenBank/DDBJ whole genome shotgun (WGS) entry which is preliminary data.</text>
</comment>
<dbReference type="Proteomes" id="UP000693672">
    <property type="component" value="Unassembled WGS sequence"/>
</dbReference>
<organism evidence="8 9">
    <name type="scientific">Paenibacillus solanacearum</name>
    <dbReference type="NCBI Taxonomy" id="2048548"/>
    <lineage>
        <taxon>Bacteria</taxon>
        <taxon>Bacillati</taxon>
        <taxon>Bacillota</taxon>
        <taxon>Bacilli</taxon>
        <taxon>Bacillales</taxon>
        <taxon>Paenibacillaceae</taxon>
        <taxon>Paenibacillus</taxon>
    </lineage>
</organism>
<dbReference type="AlphaFoldDB" id="A0A916K626"/>
<gene>
    <name evidence="8" type="ORF">PAESOLCIP111_03357</name>
</gene>
<name>A0A916K626_9BACL</name>
<dbReference type="PANTHER" id="PTHR12677">
    <property type="entry name" value="GOLGI APPARATUS MEMBRANE PROTEIN TVP38-RELATED"/>
    <property type="match status" value="1"/>
</dbReference>
<evidence type="ECO:0000256" key="4">
    <source>
        <dbReference type="ARBA" id="ARBA00022989"/>
    </source>
</evidence>
<feature type="transmembrane region" description="Helical" evidence="6">
    <location>
        <begin position="99"/>
        <end position="120"/>
    </location>
</feature>
<feature type="domain" description="VTT" evidence="7">
    <location>
        <begin position="42"/>
        <end position="159"/>
    </location>
</feature>
<evidence type="ECO:0000256" key="5">
    <source>
        <dbReference type="ARBA" id="ARBA00023136"/>
    </source>
</evidence>
<dbReference type="GO" id="GO:0005886">
    <property type="term" value="C:plasma membrane"/>
    <property type="evidence" value="ECO:0007669"/>
    <property type="project" value="UniProtKB-SubCell"/>
</dbReference>
<dbReference type="EMBL" id="CAJVAS010000014">
    <property type="protein sequence ID" value="CAG7632206.1"/>
    <property type="molecule type" value="Genomic_DNA"/>
</dbReference>
<protein>
    <recommendedName>
        <fullName evidence="6">TVP38/TMEM64 family membrane protein</fullName>
    </recommendedName>
</protein>
<evidence type="ECO:0000313" key="8">
    <source>
        <dbReference type="EMBL" id="CAG7632206.1"/>
    </source>
</evidence>
<proteinExistence type="inferred from homology"/>
<comment type="similarity">
    <text evidence="6">Belongs to the TVP38/TMEM64 family.</text>
</comment>
<keyword evidence="5 6" id="KW-0472">Membrane</keyword>
<evidence type="ECO:0000256" key="2">
    <source>
        <dbReference type="ARBA" id="ARBA00022475"/>
    </source>
</evidence>
<reference evidence="8" key="1">
    <citation type="submission" date="2021-06" db="EMBL/GenBank/DDBJ databases">
        <authorList>
            <person name="Criscuolo A."/>
        </authorList>
    </citation>
    <scope>NUCLEOTIDE SEQUENCE</scope>
    <source>
        <strain evidence="8">CIP111600</strain>
    </source>
</reference>
<keyword evidence="2 6" id="KW-1003">Cell membrane</keyword>
<dbReference type="Pfam" id="PF09335">
    <property type="entry name" value="VTT_dom"/>
    <property type="match status" value="1"/>
</dbReference>
<evidence type="ECO:0000256" key="6">
    <source>
        <dbReference type="RuleBase" id="RU366058"/>
    </source>
</evidence>
<accession>A0A916K626</accession>
<feature type="transmembrane region" description="Helical" evidence="6">
    <location>
        <begin position="29"/>
        <end position="51"/>
    </location>
</feature>
<evidence type="ECO:0000256" key="3">
    <source>
        <dbReference type="ARBA" id="ARBA00022692"/>
    </source>
</evidence>